<evidence type="ECO:0000256" key="1">
    <source>
        <dbReference type="SAM" id="Phobius"/>
    </source>
</evidence>
<gene>
    <name evidence="2" type="ORF">AAA799D11_01759</name>
</gene>
<keyword evidence="1" id="KW-0812">Transmembrane</keyword>
<dbReference type="AlphaFoldDB" id="A0A087RLP5"/>
<organism evidence="2 3">
    <name type="scientific">Marine Group I thaumarchaeote SCGC AAA799-D11</name>
    <dbReference type="NCBI Taxonomy" id="1502291"/>
    <lineage>
        <taxon>Archaea</taxon>
        <taxon>Nitrososphaerota</taxon>
        <taxon>Marine Group I</taxon>
    </lineage>
</organism>
<accession>A0A087RLP5</accession>
<protein>
    <submittedName>
        <fullName evidence="2">Uncharacterized protein</fullName>
    </submittedName>
</protein>
<feature type="transmembrane region" description="Helical" evidence="1">
    <location>
        <begin position="251"/>
        <end position="271"/>
    </location>
</feature>
<feature type="transmembrane region" description="Helical" evidence="1">
    <location>
        <begin position="283"/>
        <end position="302"/>
    </location>
</feature>
<feature type="transmembrane region" description="Helical" evidence="1">
    <location>
        <begin position="224"/>
        <end position="245"/>
    </location>
</feature>
<sequence length="306" mass="35773">MITILRRYYKCNFLDPNTFEVELEITVRITDSPKYILLPSGSYRGDLEVTDSSGRKLVIMSDKGYEQLESFSMKQINEKYIEKLGDNLLIKQKNELLKNHRVIAIMLPRTEEEYYDTIKMKWVTELENKKYHFLNEYMEIPLYFHRYGVLDTNLASIYLSIKTTEKYVIRQNLDFFDIISKTKKSHKVILNEDNHKIYRLDETEKVELIKTAVQITIPETKETWARTAFVSSLLVSSFLVVLAYFNGKFPVYSFEILSALIAFIIGQKIFLFQDLHLMGRWNTALMGAGAWCALLILTVVILQKPA</sequence>
<evidence type="ECO:0000313" key="3">
    <source>
        <dbReference type="Proteomes" id="UP000029386"/>
    </source>
</evidence>
<keyword evidence="3" id="KW-1185">Reference proteome</keyword>
<comment type="caution">
    <text evidence="2">The sequence shown here is derived from an EMBL/GenBank/DDBJ whole genome shotgun (WGS) entry which is preliminary data.</text>
</comment>
<keyword evidence="1" id="KW-0472">Membrane</keyword>
<reference evidence="2 3" key="1">
    <citation type="submission" date="2014-06" db="EMBL/GenBank/DDBJ databases">
        <authorList>
            <person name="Ngugi D.K."/>
            <person name="Blom J."/>
            <person name="Alam I."/>
            <person name="Rashid M."/>
            <person name="Baalawi W."/>
            <person name="Zhang G."/>
            <person name="Hikmawan T."/>
            <person name="Guan Y."/>
            <person name="Antunes A."/>
            <person name="Siam R."/>
            <person name="El-Dorry H."/>
            <person name="Bajic V."/>
            <person name="Stingl U."/>
        </authorList>
    </citation>
    <scope>NUCLEOTIDE SEQUENCE [LARGE SCALE GENOMIC DNA]</scope>
    <source>
        <strain evidence="2">SCGC AAA799-D11</strain>
    </source>
</reference>
<name>A0A087RLP5_9ARCH</name>
<proteinExistence type="predicted"/>
<keyword evidence="1" id="KW-1133">Transmembrane helix</keyword>
<dbReference type="EMBL" id="JOSY01000077">
    <property type="protein sequence ID" value="KFM14399.1"/>
    <property type="molecule type" value="Genomic_DNA"/>
</dbReference>
<dbReference type="Proteomes" id="UP000029386">
    <property type="component" value="Unassembled WGS sequence"/>
</dbReference>
<evidence type="ECO:0000313" key="2">
    <source>
        <dbReference type="EMBL" id="KFM14399.1"/>
    </source>
</evidence>
<dbReference type="STRING" id="1502291.AAA799D11_01759"/>